<name>A0A2A6CQI9_PRIPA</name>
<dbReference type="EnsemblMetazoa" id="PPA41851.1">
    <property type="protein sequence ID" value="PPA41851.1"/>
    <property type="gene ID" value="WBGene00280220"/>
</dbReference>
<dbReference type="Proteomes" id="UP000005239">
    <property type="component" value="Unassembled WGS sequence"/>
</dbReference>
<keyword evidence="2" id="KW-1185">Reference proteome</keyword>
<proteinExistence type="predicted"/>
<sequence>MRISNEGTVKITYCSSHYGHEPSLATANLSEKEYLLILDKLQRHTSDKDVLNEIHDEYEDKKSRMYYVDQDDIKNVRTKFSNLIETWRRWNKSHDIQGKITHTTVRSY</sequence>
<evidence type="ECO:0000313" key="2">
    <source>
        <dbReference type="Proteomes" id="UP000005239"/>
    </source>
</evidence>
<dbReference type="OrthoDB" id="5867259at2759"/>
<dbReference type="InterPro" id="IPR052797">
    <property type="entry name" value="RegFact_GeneExpr_CellDeath"/>
</dbReference>
<accession>A0A8R1UY12</accession>
<evidence type="ECO:0000313" key="1">
    <source>
        <dbReference type="EnsemblMetazoa" id="PPA41851.1"/>
    </source>
</evidence>
<organism evidence="1 2">
    <name type="scientific">Pristionchus pacificus</name>
    <name type="common">Parasitic nematode worm</name>
    <dbReference type="NCBI Taxonomy" id="54126"/>
    <lineage>
        <taxon>Eukaryota</taxon>
        <taxon>Metazoa</taxon>
        <taxon>Ecdysozoa</taxon>
        <taxon>Nematoda</taxon>
        <taxon>Chromadorea</taxon>
        <taxon>Rhabditida</taxon>
        <taxon>Rhabditina</taxon>
        <taxon>Diplogasteromorpha</taxon>
        <taxon>Diplogasteroidea</taxon>
        <taxon>Neodiplogasteridae</taxon>
        <taxon>Pristionchus</taxon>
    </lineage>
</organism>
<reference evidence="2" key="1">
    <citation type="journal article" date="2008" name="Nat. Genet.">
        <title>The Pristionchus pacificus genome provides a unique perspective on nematode lifestyle and parasitism.</title>
        <authorList>
            <person name="Dieterich C."/>
            <person name="Clifton S.W."/>
            <person name="Schuster L.N."/>
            <person name="Chinwalla A."/>
            <person name="Delehaunty K."/>
            <person name="Dinkelacker I."/>
            <person name="Fulton L."/>
            <person name="Fulton R."/>
            <person name="Godfrey J."/>
            <person name="Minx P."/>
            <person name="Mitreva M."/>
            <person name="Roeseler W."/>
            <person name="Tian H."/>
            <person name="Witte H."/>
            <person name="Yang S.P."/>
            <person name="Wilson R.K."/>
            <person name="Sommer R.J."/>
        </authorList>
    </citation>
    <scope>NUCLEOTIDE SEQUENCE [LARGE SCALE GENOMIC DNA]</scope>
    <source>
        <strain evidence="2">PS312</strain>
    </source>
</reference>
<protein>
    <submittedName>
        <fullName evidence="1">Uncharacterized protein</fullName>
    </submittedName>
</protein>
<dbReference type="PANTHER" id="PTHR33936">
    <property type="entry name" value="PROTEIN CBG17840"/>
    <property type="match status" value="1"/>
</dbReference>
<reference evidence="1" key="2">
    <citation type="submission" date="2022-06" db="UniProtKB">
        <authorList>
            <consortium name="EnsemblMetazoa"/>
        </authorList>
    </citation>
    <scope>IDENTIFICATION</scope>
    <source>
        <strain evidence="1">PS312</strain>
    </source>
</reference>
<gene>
    <name evidence="1" type="primary">WBGene00280220</name>
</gene>
<dbReference type="PANTHER" id="PTHR33936:SF24">
    <property type="entry name" value="C2H2-TYPE DOMAIN-CONTAINING PROTEIN"/>
    <property type="match status" value="1"/>
</dbReference>
<dbReference type="AlphaFoldDB" id="A0A2A6CQI9"/>
<accession>A0A2A6CQI9</accession>